<organism evidence="2 3">
    <name type="scientific">Arthrobotrys conoides</name>
    <dbReference type="NCBI Taxonomy" id="74498"/>
    <lineage>
        <taxon>Eukaryota</taxon>
        <taxon>Fungi</taxon>
        <taxon>Dikarya</taxon>
        <taxon>Ascomycota</taxon>
        <taxon>Pezizomycotina</taxon>
        <taxon>Orbiliomycetes</taxon>
        <taxon>Orbiliales</taxon>
        <taxon>Orbiliaceae</taxon>
        <taxon>Arthrobotrys</taxon>
    </lineage>
</organism>
<keyword evidence="1" id="KW-0812">Transmembrane</keyword>
<dbReference type="AlphaFoldDB" id="A0AAN8RPT9"/>
<evidence type="ECO:0000256" key="1">
    <source>
        <dbReference type="SAM" id="Phobius"/>
    </source>
</evidence>
<keyword evidence="1" id="KW-0472">Membrane</keyword>
<keyword evidence="3" id="KW-1185">Reference proteome</keyword>
<dbReference type="EMBL" id="JAVHJM010000002">
    <property type="protein sequence ID" value="KAK6518128.1"/>
    <property type="molecule type" value="Genomic_DNA"/>
</dbReference>
<evidence type="ECO:0000313" key="2">
    <source>
        <dbReference type="EMBL" id="KAK6518128.1"/>
    </source>
</evidence>
<comment type="caution">
    <text evidence="2">The sequence shown here is derived from an EMBL/GenBank/DDBJ whole genome shotgun (WGS) entry which is preliminary data.</text>
</comment>
<name>A0AAN8RPT9_9PEZI</name>
<accession>A0AAN8RPT9</accession>
<feature type="transmembrane region" description="Helical" evidence="1">
    <location>
        <begin position="158"/>
        <end position="174"/>
    </location>
</feature>
<protein>
    <recommendedName>
        <fullName evidence="4">Transmembrane protein</fullName>
    </recommendedName>
</protein>
<evidence type="ECO:0000313" key="3">
    <source>
        <dbReference type="Proteomes" id="UP001307849"/>
    </source>
</evidence>
<proteinExistence type="predicted"/>
<keyword evidence="1" id="KW-1133">Transmembrane helix</keyword>
<reference evidence="2 3" key="1">
    <citation type="submission" date="2019-10" db="EMBL/GenBank/DDBJ databases">
        <authorList>
            <person name="Palmer J.M."/>
        </authorList>
    </citation>
    <scope>NUCLEOTIDE SEQUENCE [LARGE SCALE GENOMIC DNA]</scope>
    <source>
        <strain evidence="2 3">TWF506</strain>
    </source>
</reference>
<evidence type="ECO:0008006" key="4">
    <source>
        <dbReference type="Google" id="ProtNLM"/>
    </source>
</evidence>
<dbReference type="Proteomes" id="UP001307849">
    <property type="component" value="Unassembled WGS sequence"/>
</dbReference>
<sequence>MATTISTAQLAPAAPTSSPYLPNLTKSFNNFIHGGTNDCFIQETYINRTSSWESQCYISVRPNAIQVSATRWLEYCCTSGQEGNIFEKVDGCGWQCITNRTLQVGVWWKNCVWDDRSPLLTGYNRNLTGYERPVCRSRRELEEAISGGNNGLRISSRGLVFLALIVPVQFVFMVM</sequence>
<gene>
    <name evidence="2" type="ORF">TWF506_005289</name>
</gene>